<dbReference type="InterPro" id="IPR001138">
    <property type="entry name" value="Zn2Cys6_DnaBD"/>
</dbReference>
<protein>
    <recommendedName>
        <fullName evidence="7">Zn(2)-C6 fungal-type domain-containing protein</fullName>
    </recommendedName>
</protein>
<dbReference type="Gene3D" id="4.10.240.10">
    <property type="entry name" value="Zn(2)-C6 fungal-type DNA-binding domain"/>
    <property type="match status" value="1"/>
</dbReference>
<gene>
    <name evidence="8" type="ORF">SBOR_4338</name>
</gene>
<sequence length="639" mass="71931">MDLSESAHSAHSASVESATPVPSKLRRSCEACRSSKGRCLPSKDDPNCCAKCLKRRQKCVFLETKPRPKKMRSSRIRVTEMEQKLDGILNILAAKTQTESQPNPFSAPISPPETMSLDLSEIFELSYPSLPMEDAIPKPFQQISIPTTPHFGFRDFQDTISKGVVNIKQAEEALEEFAGKASAFPFVLLPPHTSLESLRHERPALLLAILASTCQNNIPIQNILENELLETLSSRIIMQGEKSIDLLQSLLLYLAWYHYHYSPAKDNLYQLTQMANAMVIDLGLHRPKLGANQTSYSNILGFECPTGLTPVQIEERRTLVGCFCLTSSLKYHDYIEECGQVLSEVSVAETDRLLPFFTRIHRLGEEVSDAFDYSNHGQLAKLDSVRIEIFNRSFAQQFQDIQRYFPQEAWNNTVLRASYAHLRIYVTEISLHAVPSDVDRFTTNTPSIRTSWYDSPTRAEMLIRCLQAGKDFLDTILSLTALEFGRLTAPNYIDCFYVLLLLGKFTQGCESPSLDGEQVRQAANLRYYLDALDEKLAALLVYNNGQVQRNNIWNMKLLCHEINRWYTQIVSVAPGSDQAMLGSLNISFTDIVPSIQDLCGEVLDSFAYLKPGECPSPNMMGVLMAFMAAGRNVTTEERC</sequence>
<dbReference type="GO" id="GO:0008270">
    <property type="term" value="F:zinc ion binding"/>
    <property type="evidence" value="ECO:0007669"/>
    <property type="project" value="InterPro"/>
</dbReference>
<dbReference type="CDD" id="cd12148">
    <property type="entry name" value="fungal_TF_MHR"/>
    <property type="match status" value="1"/>
</dbReference>
<feature type="compositionally biased region" description="Low complexity" evidence="6">
    <location>
        <begin position="1"/>
        <end position="18"/>
    </location>
</feature>
<evidence type="ECO:0000256" key="1">
    <source>
        <dbReference type="ARBA" id="ARBA00004123"/>
    </source>
</evidence>
<dbReference type="PANTHER" id="PTHR31845">
    <property type="entry name" value="FINGER DOMAIN PROTEIN, PUTATIVE-RELATED"/>
    <property type="match status" value="1"/>
</dbReference>
<evidence type="ECO:0000256" key="4">
    <source>
        <dbReference type="ARBA" id="ARBA00023163"/>
    </source>
</evidence>
<keyword evidence="4" id="KW-0804">Transcription</keyword>
<keyword evidence="9" id="KW-1185">Reference proteome</keyword>
<dbReference type="PROSITE" id="PS50048">
    <property type="entry name" value="ZN2_CY6_FUNGAL_2"/>
    <property type="match status" value="1"/>
</dbReference>
<evidence type="ECO:0000313" key="8">
    <source>
        <dbReference type="EMBL" id="ESZ95284.1"/>
    </source>
</evidence>
<dbReference type="InterPro" id="IPR051089">
    <property type="entry name" value="prtT"/>
</dbReference>
<keyword evidence="3" id="KW-0238">DNA-binding</keyword>
<name>W9CKW3_SCLBF</name>
<evidence type="ECO:0000256" key="6">
    <source>
        <dbReference type="SAM" id="MobiDB-lite"/>
    </source>
</evidence>
<dbReference type="PANTHER" id="PTHR31845:SF10">
    <property type="entry name" value="ZN(II)2CYS6 TRANSCRIPTION FACTOR (EUROFUNG)"/>
    <property type="match status" value="1"/>
</dbReference>
<dbReference type="GO" id="GO:0005634">
    <property type="term" value="C:nucleus"/>
    <property type="evidence" value="ECO:0007669"/>
    <property type="project" value="UniProtKB-SubCell"/>
</dbReference>
<dbReference type="EMBL" id="AYSA01000195">
    <property type="protein sequence ID" value="ESZ95284.1"/>
    <property type="molecule type" value="Genomic_DNA"/>
</dbReference>
<evidence type="ECO:0000259" key="7">
    <source>
        <dbReference type="PROSITE" id="PS50048"/>
    </source>
</evidence>
<feature type="domain" description="Zn(2)-C6 fungal-type" evidence="7">
    <location>
        <begin position="28"/>
        <end position="61"/>
    </location>
</feature>
<dbReference type="GO" id="GO:0000981">
    <property type="term" value="F:DNA-binding transcription factor activity, RNA polymerase II-specific"/>
    <property type="evidence" value="ECO:0007669"/>
    <property type="project" value="InterPro"/>
</dbReference>
<dbReference type="PROSITE" id="PS00463">
    <property type="entry name" value="ZN2_CY6_FUNGAL_1"/>
    <property type="match status" value="1"/>
</dbReference>
<reference evidence="8 9" key="1">
    <citation type="journal article" date="2014" name="Genome Announc.">
        <title>Draft genome sequence of Sclerotinia borealis, a psychrophilic plant pathogenic fungus.</title>
        <authorList>
            <person name="Mardanov A.V."/>
            <person name="Beletsky A.V."/>
            <person name="Kadnikov V.V."/>
            <person name="Ignatov A.N."/>
            <person name="Ravin N.V."/>
        </authorList>
    </citation>
    <scope>NUCLEOTIDE SEQUENCE [LARGE SCALE GENOMIC DNA]</scope>
    <source>
        <strain evidence="9">F-4157</strain>
    </source>
</reference>
<comment type="caution">
    <text evidence="8">The sequence shown here is derived from an EMBL/GenBank/DDBJ whole genome shotgun (WGS) entry which is preliminary data.</text>
</comment>
<evidence type="ECO:0000256" key="3">
    <source>
        <dbReference type="ARBA" id="ARBA00023125"/>
    </source>
</evidence>
<keyword evidence="2" id="KW-0805">Transcription regulation</keyword>
<evidence type="ECO:0000256" key="5">
    <source>
        <dbReference type="ARBA" id="ARBA00023242"/>
    </source>
</evidence>
<feature type="region of interest" description="Disordered" evidence="6">
    <location>
        <begin position="1"/>
        <end position="26"/>
    </location>
</feature>
<dbReference type="InterPro" id="IPR036864">
    <property type="entry name" value="Zn2-C6_fun-type_DNA-bd_sf"/>
</dbReference>
<organism evidence="8 9">
    <name type="scientific">Sclerotinia borealis (strain F-4128)</name>
    <dbReference type="NCBI Taxonomy" id="1432307"/>
    <lineage>
        <taxon>Eukaryota</taxon>
        <taxon>Fungi</taxon>
        <taxon>Dikarya</taxon>
        <taxon>Ascomycota</taxon>
        <taxon>Pezizomycotina</taxon>
        <taxon>Leotiomycetes</taxon>
        <taxon>Helotiales</taxon>
        <taxon>Sclerotiniaceae</taxon>
        <taxon>Sclerotinia</taxon>
    </lineage>
</organism>
<proteinExistence type="predicted"/>
<accession>W9CKW3</accession>
<dbReference type="OrthoDB" id="5226580at2759"/>
<dbReference type="SUPFAM" id="SSF57701">
    <property type="entry name" value="Zn2/Cys6 DNA-binding domain"/>
    <property type="match status" value="1"/>
</dbReference>
<comment type="subcellular location">
    <subcellularLocation>
        <location evidence="1">Nucleus</location>
    </subcellularLocation>
</comment>
<dbReference type="AlphaFoldDB" id="W9CKW3"/>
<evidence type="ECO:0000313" key="9">
    <source>
        <dbReference type="Proteomes" id="UP000019487"/>
    </source>
</evidence>
<dbReference type="HOGENOM" id="CLU_006524_8_0_1"/>
<keyword evidence="5" id="KW-0539">Nucleus</keyword>
<dbReference type="Proteomes" id="UP000019487">
    <property type="component" value="Unassembled WGS sequence"/>
</dbReference>
<dbReference type="CDD" id="cd00067">
    <property type="entry name" value="GAL4"/>
    <property type="match status" value="1"/>
</dbReference>
<dbReference type="GO" id="GO:0000976">
    <property type="term" value="F:transcription cis-regulatory region binding"/>
    <property type="evidence" value="ECO:0007669"/>
    <property type="project" value="TreeGrafter"/>
</dbReference>
<evidence type="ECO:0000256" key="2">
    <source>
        <dbReference type="ARBA" id="ARBA00023015"/>
    </source>
</evidence>